<name>A0AAD3Y9R6_9TREE</name>
<accession>A0AAD3Y9R6</accession>
<dbReference type="SUPFAM" id="SSF81631">
    <property type="entry name" value="PAP/OAS1 substrate-binding domain"/>
    <property type="match status" value="1"/>
</dbReference>
<gene>
    <name evidence="2" type="ORF">CspeluHIS016_0105350</name>
</gene>
<dbReference type="PANTHER" id="PTHR12271">
    <property type="entry name" value="POLY A POLYMERASE CID PAP -RELATED"/>
    <property type="match status" value="1"/>
</dbReference>
<reference evidence="2" key="2">
    <citation type="submission" date="2023-06" db="EMBL/GenBank/DDBJ databases">
        <authorList>
            <person name="Kobayashi Y."/>
            <person name="Kayamori A."/>
            <person name="Aoki K."/>
            <person name="Shiwa Y."/>
            <person name="Fujita N."/>
            <person name="Sugita T."/>
            <person name="Iwasaki W."/>
            <person name="Tanaka N."/>
            <person name="Takashima M."/>
        </authorList>
    </citation>
    <scope>NUCLEOTIDE SEQUENCE</scope>
    <source>
        <strain evidence="2">HIS016</strain>
    </source>
</reference>
<dbReference type="Pfam" id="PF22600">
    <property type="entry name" value="MTPAP-like_central"/>
    <property type="match status" value="1"/>
</dbReference>
<dbReference type="Proteomes" id="UP001222932">
    <property type="component" value="Unassembled WGS sequence"/>
</dbReference>
<organism evidence="2 3">
    <name type="scientific">Cutaneotrichosporon spelunceum</name>
    <dbReference type="NCBI Taxonomy" id="1672016"/>
    <lineage>
        <taxon>Eukaryota</taxon>
        <taxon>Fungi</taxon>
        <taxon>Dikarya</taxon>
        <taxon>Basidiomycota</taxon>
        <taxon>Agaricomycotina</taxon>
        <taxon>Tremellomycetes</taxon>
        <taxon>Trichosporonales</taxon>
        <taxon>Trichosporonaceae</taxon>
        <taxon>Cutaneotrichosporon</taxon>
    </lineage>
</organism>
<dbReference type="InterPro" id="IPR054708">
    <property type="entry name" value="MTPAP-like_central"/>
</dbReference>
<dbReference type="InterPro" id="IPR043519">
    <property type="entry name" value="NT_sf"/>
</dbReference>
<dbReference type="GO" id="GO:0016779">
    <property type="term" value="F:nucleotidyltransferase activity"/>
    <property type="evidence" value="ECO:0007669"/>
    <property type="project" value="UniProtKB-ARBA"/>
</dbReference>
<dbReference type="Gene3D" id="1.10.1410.10">
    <property type="match status" value="1"/>
</dbReference>
<evidence type="ECO:0000259" key="1">
    <source>
        <dbReference type="Pfam" id="PF22600"/>
    </source>
</evidence>
<dbReference type="PANTHER" id="PTHR12271:SF40">
    <property type="entry name" value="POLY(A) RNA POLYMERASE GLD2"/>
    <property type="match status" value="1"/>
</dbReference>
<sequence length="434" mass="49061">MAATHLTDEDPWLSSGIKYQGRGSAYARYSSLLSPRLNIPPGALEGSHLQWEIMTLWKKAESTELEKRRLNDLLQGLTAVLNRKATMDNPTGRRYIVDVFGSAAWGGRTGESSDVDLVIIDTHHPLGYEPQLWTTPPHLQVTTSPRRVNKNKNHKVPKIYNVHALKQYLHDSNFHDIKAIPAFTPIVKFTVGGHRLQCDICTNDLGGWYNSILILAYCEISPFVLRPMIHVLKLWLELHDLNDPAGNKGPRTMSSYCLTLMAIAYLQHLAVLPNLQSGVQGPASADPSYRGLKNTVWVSWGKEKGDAAHIWFERRPPAGWASAQPRLTAAEAVRGFFKFFSKARWGSFDPNTQFISVLNGGFPGNDRVGKCDRFQPTEWDDQLLIVQDPFLWQKNCAKTLFIDKQDGRFFQHITSSHRLLEDNPNLTLQQLLRT</sequence>
<proteinExistence type="predicted"/>
<dbReference type="GO" id="GO:0031123">
    <property type="term" value="P:RNA 3'-end processing"/>
    <property type="evidence" value="ECO:0007669"/>
    <property type="project" value="TreeGrafter"/>
</dbReference>
<reference evidence="2" key="1">
    <citation type="journal article" date="2023" name="BMC Genomics">
        <title>Chromosome-level genome assemblies of Cutaneotrichosporon spp. (Trichosporonales, Basidiomycota) reveal imbalanced evolution between nucleotide sequences and chromosome synteny.</title>
        <authorList>
            <person name="Kobayashi Y."/>
            <person name="Kayamori A."/>
            <person name="Aoki K."/>
            <person name="Shiwa Y."/>
            <person name="Matsutani M."/>
            <person name="Fujita N."/>
            <person name="Sugita T."/>
            <person name="Iwasaki W."/>
            <person name="Tanaka N."/>
            <person name="Takashima M."/>
        </authorList>
    </citation>
    <scope>NUCLEOTIDE SEQUENCE</scope>
    <source>
        <strain evidence="2">HIS016</strain>
    </source>
</reference>
<dbReference type="EMBL" id="BTCM01000001">
    <property type="protein sequence ID" value="GMK53949.1"/>
    <property type="molecule type" value="Genomic_DNA"/>
</dbReference>
<dbReference type="GO" id="GO:0010605">
    <property type="term" value="P:negative regulation of macromolecule metabolic process"/>
    <property type="evidence" value="ECO:0007669"/>
    <property type="project" value="UniProtKB-ARBA"/>
</dbReference>
<dbReference type="CDD" id="cd05402">
    <property type="entry name" value="NT_PAP_TUTase"/>
    <property type="match status" value="1"/>
</dbReference>
<evidence type="ECO:0000313" key="2">
    <source>
        <dbReference type="EMBL" id="GMK53949.1"/>
    </source>
</evidence>
<feature type="domain" description="Poly(A) RNA polymerase mitochondrial-like central palm" evidence="1">
    <location>
        <begin position="50"/>
        <end position="218"/>
    </location>
</feature>
<protein>
    <recommendedName>
        <fullName evidence="1">Poly(A) RNA polymerase mitochondrial-like central palm domain-containing protein</fullName>
    </recommendedName>
</protein>
<keyword evidence="3" id="KW-1185">Reference proteome</keyword>
<dbReference type="SUPFAM" id="SSF81301">
    <property type="entry name" value="Nucleotidyltransferase"/>
    <property type="match status" value="1"/>
</dbReference>
<dbReference type="AlphaFoldDB" id="A0AAD3Y9R6"/>
<evidence type="ECO:0000313" key="3">
    <source>
        <dbReference type="Proteomes" id="UP001222932"/>
    </source>
</evidence>
<comment type="caution">
    <text evidence="2">The sequence shown here is derived from an EMBL/GenBank/DDBJ whole genome shotgun (WGS) entry which is preliminary data.</text>
</comment>